<reference evidence="2 3" key="1">
    <citation type="submission" date="2018-10" db="EMBL/GenBank/DDBJ databases">
        <title>Isolation, diversity and antifungal activity of actinobacteria from wheat.</title>
        <authorList>
            <person name="Han C."/>
        </authorList>
    </citation>
    <scope>NUCLEOTIDE SEQUENCE [LARGE SCALE GENOMIC DNA]</scope>
    <source>
        <strain evidence="2 3">NEAU-YY56</strain>
    </source>
</reference>
<keyword evidence="3" id="KW-1185">Reference proteome</keyword>
<feature type="transmembrane region" description="Helical" evidence="1">
    <location>
        <begin position="191"/>
        <end position="211"/>
    </location>
</feature>
<dbReference type="Proteomes" id="UP000269289">
    <property type="component" value="Unassembled WGS sequence"/>
</dbReference>
<keyword evidence="1" id="KW-0472">Membrane</keyword>
<proteinExistence type="predicted"/>
<keyword evidence="1" id="KW-1133">Transmembrane helix</keyword>
<dbReference type="AlphaFoldDB" id="A0A3M2JNP7"/>
<evidence type="ECO:0000313" key="3">
    <source>
        <dbReference type="Proteomes" id="UP000269289"/>
    </source>
</evidence>
<evidence type="ECO:0000313" key="2">
    <source>
        <dbReference type="EMBL" id="RMI13243.1"/>
    </source>
</evidence>
<comment type="caution">
    <text evidence="2">The sequence shown here is derived from an EMBL/GenBank/DDBJ whole genome shotgun (WGS) entry which is preliminary data.</text>
</comment>
<accession>A0A3M2JNP7</accession>
<organism evidence="2 3">
    <name type="scientific">Cellulomonas triticagri</name>
    <dbReference type="NCBI Taxonomy" id="2483352"/>
    <lineage>
        <taxon>Bacteria</taxon>
        <taxon>Bacillati</taxon>
        <taxon>Actinomycetota</taxon>
        <taxon>Actinomycetes</taxon>
        <taxon>Micrococcales</taxon>
        <taxon>Cellulomonadaceae</taxon>
        <taxon>Cellulomonas</taxon>
    </lineage>
</organism>
<protein>
    <submittedName>
        <fullName evidence="2">Uncharacterized protein</fullName>
    </submittedName>
</protein>
<sequence length="494" mass="53874">MPEFADWLFAPVDWMARLVEGDVPADLRGIIVLFAFSSFLVLLGSIAARSTLFSVLLEAELLIQRIAIWSIRGSNVATMRRIASRYVTARSVLARVRSGTGVFSGFAPRDSESLRPWLARPRLRARSLVRALLGLPVLVAHVSRFAVYWLRTPVGLYLALGSIWVALRPTTVGLAAGERLAEFWNSVSEPAGVAVLAVLFAAVAVALDHGLRSRTRGRNAFLQSQAATAAAALERISDIAVDLADSVCTLVDVHVGFYPEIVTSAVEHATDDWRTVRDGEVTNVHGDTRMSLFADRAPNWGDERPLSEMAISRPRVERLRSYEAHLVADVARMREAVGDWDSYNAICRQAPTAALGLLRELSPAAGRDVAEGSGLGSPHWIVARLDTARLERFGRDLVRRIGAITPAPALNCSSLFGLGQSTKSVNEDGEDMHIAGARVDLGSLEQMQRVLDEAADEFVVNLWRACCFAAEMDRLVGAVARDHNPRGFAARLGY</sequence>
<feature type="transmembrane region" description="Helical" evidence="1">
    <location>
        <begin position="27"/>
        <end position="48"/>
    </location>
</feature>
<feature type="transmembrane region" description="Helical" evidence="1">
    <location>
        <begin position="128"/>
        <end position="150"/>
    </location>
</feature>
<evidence type="ECO:0000256" key="1">
    <source>
        <dbReference type="SAM" id="Phobius"/>
    </source>
</evidence>
<gene>
    <name evidence="2" type="ORF">EBM89_05310</name>
</gene>
<keyword evidence="1" id="KW-0812">Transmembrane</keyword>
<dbReference type="RefSeq" id="WP_122148422.1">
    <property type="nucleotide sequence ID" value="NZ_RFFI01000019.1"/>
</dbReference>
<dbReference type="EMBL" id="RFFI01000019">
    <property type="protein sequence ID" value="RMI13243.1"/>
    <property type="molecule type" value="Genomic_DNA"/>
</dbReference>
<name>A0A3M2JNP7_9CELL</name>